<evidence type="ECO:0000259" key="15">
    <source>
        <dbReference type="PROSITE" id="PS51388"/>
    </source>
</evidence>
<dbReference type="GO" id="GO:0012501">
    <property type="term" value="P:programmed cell death"/>
    <property type="evidence" value="ECO:0007669"/>
    <property type="project" value="UniProtKB-ARBA"/>
</dbReference>
<organism evidence="17 18">
    <name type="scientific">Blomia tropicalis</name>
    <name type="common">Mite</name>
    <dbReference type="NCBI Taxonomy" id="40697"/>
    <lineage>
        <taxon>Eukaryota</taxon>
        <taxon>Metazoa</taxon>
        <taxon>Ecdysozoa</taxon>
        <taxon>Arthropoda</taxon>
        <taxon>Chelicerata</taxon>
        <taxon>Arachnida</taxon>
        <taxon>Acari</taxon>
        <taxon>Acariformes</taxon>
        <taxon>Sarcoptiformes</taxon>
        <taxon>Astigmata</taxon>
        <taxon>Glycyphagoidea</taxon>
        <taxon>Echimyopodidae</taxon>
        <taxon>Blomia</taxon>
    </lineage>
</organism>
<dbReference type="Proteomes" id="UP001142055">
    <property type="component" value="Chromosome 2"/>
</dbReference>
<dbReference type="InterPro" id="IPR003130">
    <property type="entry name" value="GED"/>
</dbReference>
<dbReference type="GO" id="GO:0005874">
    <property type="term" value="C:microtubule"/>
    <property type="evidence" value="ECO:0007669"/>
    <property type="project" value="UniProtKB-KW"/>
</dbReference>
<dbReference type="InterPro" id="IPR000375">
    <property type="entry name" value="Dynamin_stalk"/>
</dbReference>
<dbReference type="InterPro" id="IPR001849">
    <property type="entry name" value="PH_domain"/>
</dbReference>
<name>A0A9Q0RM16_BLOTA</name>
<dbReference type="CDD" id="cd08771">
    <property type="entry name" value="DLP_1"/>
    <property type="match status" value="1"/>
</dbReference>
<dbReference type="FunFam" id="3.40.50.300:FF:000045">
    <property type="entry name" value="dynamin-1 isoform X2"/>
    <property type="match status" value="1"/>
</dbReference>
<dbReference type="InterPro" id="IPR001401">
    <property type="entry name" value="Dynamin_GTPase"/>
</dbReference>
<dbReference type="InterPro" id="IPR011993">
    <property type="entry name" value="PH-like_dom_sf"/>
</dbReference>
<evidence type="ECO:0000259" key="14">
    <source>
        <dbReference type="PROSITE" id="PS50003"/>
    </source>
</evidence>
<dbReference type="GO" id="GO:0098793">
    <property type="term" value="C:presynapse"/>
    <property type="evidence" value="ECO:0007669"/>
    <property type="project" value="GOC"/>
</dbReference>
<evidence type="ECO:0000256" key="11">
    <source>
        <dbReference type="ARBA" id="ARBA00048040"/>
    </source>
</evidence>
<dbReference type="GO" id="GO:0003924">
    <property type="term" value="F:GTPase activity"/>
    <property type="evidence" value="ECO:0007669"/>
    <property type="project" value="InterPro"/>
</dbReference>
<dbReference type="PANTHER" id="PTHR11566:SF212">
    <property type="entry name" value="DYNAMIN"/>
    <property type="match status" value="1"/>
</dbReference>
<comment type="caution">
    <text evidence="17">The sequence shown here is derived from an EMBL/GenBank/DDBJ whole genome shotgun (WGS) entry which is preliminary data.</text>
</comment>
<dbReference type="Gene3D" id="2.30.29.30">
    <property type="entry name" value="Pleckstrin-homology domain (PH domain)/Phosphotyrosine-binding domain (PTB)"/>
    <property type="match status" value="1"/>
</dbReference>
<dbReference type="GO" id="GO:0031623">
    <property type="term" value="P:receptor internalization"/>
    <property type="evidence" value="ECO:0007669"/>
    <property type="project" value="TreeGrafter"/>
</dbReference>
<keyword evidence="5" id="KW-0493">Microtubule</keyword>
<accession>A0A9Q0RM16</accession>
<dbReference type="Pfam" id="PF00350">
    <property type="entry name" value="Dynamin_N"/>
    <property type="match status" value="1"/>
</dbReference>
<feature type="domain" description="PH" evidence="14">
    <location>
        <begin position="518"/>
        <end position="624"/>
    </location>
</feature>
<dbReference type="InterPro" id="IPR027417">
    <property type="entry name" value="P-loop_NTPase"/>
</dbReference>
<dbReference type="GO" id="GO:0005886">
    <property type="term" value="C:plasma membrane"/>
    <property type="evidence" value="ECO:0007669"/>
    <property type="project" value="TreeGrafter"/>
</dbReference>
<dbReference type="Pfam" id="PF00169">
    <property type="entry name" value="PH"/>
    <property type="match status" value="1"/>
</dbReference>
<keyword evidence="7" id="KW-0378">Hydrolase</keyword>
<keyword evidence="6" id="KW-0547">Nucleotide-binding</keyword>
<comment type="catalytic activity">
    <reaction evidence="11">
        <text>GTP + H2O = GDP + phosphate + H(+)</text>
        <dbReference type="Rhea" id="RHEA:19669"/>
        <dbReference type="ChEBI" id="CHEBI:15377"/>
        <dbReference type="ChEBI" id="CHEBI:15378"/>
        <dbReference type="ChEBI" id="CHEBI:37565"/>
        <dbReference type="ChEBI" id="CHEBI:43474"/>
        <dbReference type="ChEBI" id="CHEBI:58189"/>
        <dbReference type="EC" id="3.6.5.5"/>
    </reaction>
</comment>
<evidence type="ECO:0000256" key="7">
    <source>
        <dbReference type="ARBA" id="ARBA00022801"/>
    </source>
</evidence>
<dbReference type="CDD" id="cd01256">
    <property type="entry name" value="PH_dynamin"/>
    <property type="match status" value="1"/>
</dbReference>
<dbReference type="GO" id="GO:0016185">
    <property type="term" value="P:synaptic vesicle budding from presynaptic endocytic zone membrane"/>
    <property type="evidence" value="ECO:0007669"/>
    <property type="project" value="TreeGrafter"/>
</dbReference>
<dbReference type="GO" id="GO:0008017">
    <property type="term" value="F:microtubule binding"/>
    <property type="evidence" value="ECO:0007669"/>
    <property type="project" value="TreeGrafter"/>
</dbReference>
<keyword evidence="8" id="KW-0342">GTP-binding</keyword>
<evidence type="ECO:0000256" key="13">
    <source>
        <dbReference type="SAM" id="MobiDB-lite"/>
    </source>
</evidence>
<proteinExistence type="predicted"/>
<evidence type="ECO:0000313" key="17">
    <source>
        <dbReference type="EMBL" id="KAJ6219261.1"/>
    </source>
</evidence>
<feature type="region of interest" description="Disordered" evidence="13">
    <location>
        <begin position="750"/>
        <end position="854"/>
    </location>
</feature>
<dbReference type="AlphaFoldDB" id="A0A9Q0RM16"/>
<evidence type="ECO:0000256" key="9">
    <source>
        <dbReference type="ARBA" id="ARBA00023175"/>
    </source>
</evidence>
<dbReference type="InterPro" id="IPR030381">
    <property type="entry name" value="G_DYNAMIN_dom"/>
</dbReference>
<evidence type="ECO:0000256" key="5">
    <source>
        <dbReference type="ARBA" id="ARBA00022701"/>
    </source>
</evidence>
<feature type="domain" description="Dynamin-type G" evidence="16">
    <location>
        <begin position="31"/>
        <end position="297"/>
    </location>
</feature>
<dbReference type="OMA" id="LMLLWHF"/>
<feature type="compositionally biased region" description="Pro residues" evidence="13">
    <location>
        <begin position="801"/>
        <end position="847"/>
    </location>
</feature>
<feature type="compositionally biased region" description="Polar residues" evidence="13">
    <location>
        <begin position="763"/>
        <end position="797"/>
    </location>
</feature>
<feature type="compositionally biased region" description="Polar residues" evidence="13">
    <location>
        <begin position="632"/>
        <end position="651"/>
    </location>
</feature>
<keyword evidence="4" id="KW-0254">Endocytosis</keyword>
<dbReference type="GO" id="GO:0005819">
    <property type="term" value="C:spindle"/>
    <property type="evidence" value="ECO:0007669"/>
    <property type="project" value="UniProtKB-ARBA"/>
</dbReference>
<dbReference type="Pfam" id="PF02212">
    <property type="entry name" value="GED"/>
    <property type="match status" value="1"/>
</dbReference>
<evidence type="ECO:0000256" key="10">
    <source>
        <dbReference type="ARBA" id="ARBA00023212"/>
    </source>
</evidence>
<dbReference type="EMBL" id="JAPWDV010000002">
    <property type="protein sequence ID" value="KAJ6219261.1"/>
    <property type="molecule type" value="Genomic_DNA"/>
</dbReference>
<dbReference type="SUPFAM" id="SSF52540">
    <property type="entry name" value="P-loop containing nucleoside triphosphate hydrolases"/>
    <property type="match status" value="1"/>
</dbReference>
<dbReference type="InterPro" id="IPR022812">
    <property type="entry name" value="Dynamin"/>
</dbReference>
<evidence type="ECO:0000256" key="2">
    <source>
        <dbReference type="ARBA" id="ARBA00011980"/>
    </source>
</evidence>
<evidence type="ECO:0000256" key="3">
    <source>
        <dbReference type="ARBA" id="ARBA00022490"/>
    </source>
</evidence>
<dbReference type="GO" id="GO:0005525">
    <property type="term" value="F:GTP binding"/>
    <property type="evidence" value="ECO:0007669"/>
    <property type="project" value="UniProtKB-KW"/>
</dbReference>
<keyword evidence="10" id="KW-0206">Cytoskeleton</keyword>
<evidence type="ECO:0000313" key="18">
    <source>
        <dbReference type="Proteomes" id="UP001142055"/>
    </source>
</evidence>
<evidence type="ECO:0000256" key="6">
    <source>
        <dbReference type="ARBA" id="ARBA00022741"/>
    </source>
</evidence>
<dbReference type="PROSITE" id="PS50003">
    <property type="entry name" value="PH_DOMAIN"/>
    <property type="match status" value="1"/>
</dbReference>
<dbReference type="InterPro" id="IPR045063">
    <property type="entry name" value="Dynamin_N"/>
</dbReference>
<dbReference type="InterPro" id="IPR020850">
    <property type="entry name" value="GED_dom"/>
</dbReference>
<feature type="domain" description="GED" evidence="15">
    <location>
        <begin position="659"/>
        <end position="750"/>
    </location>
</feature>
<protein>
    <recommendedName>
        <fullName evidence="12">Dynamin</fullName>
        <ecNumber evidence="2">3.6.5.5</ecNumber>
    </recommendedName>
</protein>
<dbReference type="PROSITE" id="PS51388">
    <property type="entry name" value="GED"/>
    <property type="match status" value="1"/>
</dbReference>
<dbReference type="SMART" id="SM00233">
    <property type="entry name" value="PH"/>
    <property type="match status" value="1"/>
</dbReference>
<dbReference type="Gene3D" id="3.40.50.300">
    <property type="entry name" value="P-loop containing nucleotide triphosphate hydrolases"/>
    <property type="match status" value="1"/>
</dbReference>
<dbReference type="FunFam" id="1.20.120.1240:FF:000008">
    <property type="entry name" value="dynamin-3 isoform X1"/>
    <property type="match status" value="1"/>
</dbReference>
<evidence type="ECO:0000256" key="1">
    <source>
        <dbReference type="ARBA" id="ARBA00004245"/>
    </source>
</evidence>
<dbReference type="SUPFAM" id="SSF50729">
    <property type="entry name" value="PH domain-like"/>
    <property type="match status" value="1"/>
</dbReference>
<dbReference type="PRINTS" id="PR00195">
    <property type="entry name" value="DYNAMIN"/>
</dbReference>
<dbReference type="OrthoDB" id="5061070at2759"/>
<gene>
    <name evidence="17" type="ORF">RDWZM_005073</name>
</gene>
<dbReference type="Gene3D" id="1.20.120.1240">
    <property type="entry name" value="Dynamin, middle domain"/>
    <property type="match status" value="1"/>
</dbReference>
<evidence type="ECO:0000256" key="4">
    <source>
        <dbReference type="ARBA" id="ARBA00022583"/>
    </source>
</evidence>
<dbReference type="SMART" id="SM00302">
    <property type="entry name" value="GED"/>
    <property type="match status" value="1"/>
</dbReference>
<reference evidence="17" key="1">
    <citation type="submission" date="2022-12" db="EMBL/GenBank/DDBJ databases">
        <title>Genome assemblies of Blomia tropicalis.</title>
        <authorList>
            <person name="Cui Y."/>
        </authorList>
    </citation>
    <scope>NUCLEOTIDE SEQUENCE</scope>
    <source>
        <tissue evidence="17">Adult mites</tissue>
    </source>
</reference>
<dbReference type="PROSITE" id="PS51718">
    <property type="entry name" value="G_DYNAMIN_2"/>
    <property type="match status" value="1"/>
</dbReference>
<evidence type="ECO:0000256" key="8">
    <source>
        <dbReference type="ARBA" id="ARBA00023134"/>
    </source>
</evidence>
<dbReference type="Pfam" id="PF01031">
    <property type="entry name" value="Dynamin_M"/>
    <property type="match status" value="1"/>
</dbReference>
<dbReference type="PANTHER" id="PTHR11566">
    <property type="entry name" value="DYNAMIN"/>
    <property type="match status" value="1"/>
</dbReference>
<dbReference type="EC" id="3.6.5.5" evidence="2"/>
<dbReference type="SMART" id="SM00053">
    <property type="entry name" value="DYNc"/>
    <property type="match status" value="1"/>
</dbReference>
<keyword evidence="18" id="KW-1185">Reference proteome</keyword>
<keyword evidence="9" id="KW-0505">Motor protein</keyword>
<comment type="subcellular location">
    <subcellularLocation>
        <location evidence="1">Cytoplasm</location>
        <location evidence="1">Cytoskeleton</location>
    </subcellularLocation>
</comment>
<keyword evidence="3" id="KW-0963">Cytoplasm</keyword>
<feature type="region of interest" description="Disordered" evidence="13">
    <location>
        <begin position="626"/>
        <end position="653"/>
    </location>
</feature>
<evidence type="ECO:0000259" key="16">
    <source>
        <dbReference type="PROSITE" id="PS51718"/>
    </source>
</evidence>
<sequence>MSYEGNEGMQGLIPIVNRLQDAFSQLGVSMSLDLPQIAVIGGQSAGKSSVLENFVGRDFLPRGFGIVTRRPLVLQLMHSKMEYGEFLHCRGKKFTNFEEIRKEIEDETDRTTGSNKGISPIPINLRVYSPHVLNLTLIDLPGMTKVPVGDQPMDIEQQIREMLLTYIKRDNCLILAVTSANQDLATSDALKLAKEVDPEGLRTIGVITKLDLMDEGTDAKDILENKLLPLRRGYIGVVNRSQRDIEGRKDIKVALDSERKFFLSHPSYRHMADRMGTPYLQRVLNQQLTNHIRDTLPALRDKLQKQLLHLEKEVAVYKNFRPDDPTRKTKAMLQMIQQLQNDFERSIEGSSSTAINTSELSGGARINQLFHERFPFEIVKMEFDEKDLRREISIAIRNIHGIRVGLFTPDMAFEAIVKKQINKFREPSLKCVDLVINEMGNLVKGCTLKMVRYPRLQEECERIIMTHVREREQRTKDQILMLCDFEVAYINTNHEDFIGFSNAQQSADNSQKRKLGNQVIRKGYMCIHNLGIMKGGSRDYWFVLTSESLSWYKDEEEKDKKYMLPLDGLKIKDVESGFMSRKPLMALFNPNQMNVYKDYRQLELSCESQEDVDTWKASFLRAGVYPERSSENSHTNGSEEGGSNASITPSLDPQLERQVETIRNLVDSYMKIVRKTFRDLVPKIIMRLMINDSKEFIHGELLAHLYSSGDQSQLMEESPEEERKREEMLRMYHACKEALQIIGDVSMKTSYQPAPPPVKNDWTVRSMQPSPTPVSINNSIGGQTMKPQAPTQVNVPNTARPLPPPVSTNPSRGAPPPPGRPAPNLPGRTVPPPIAVRPSGQLPPPLIPSRMPNIPPRIQQAAVETAFDAFGISPNKNRK</sequence>
<evidence type="ECO:0000256" key="12">
    <source>
        <dbReference type="ARBA" id="ARBA00067339"/>
    </source>
</evidence>
<dbReference type="GO" id="GO:0005737">
    <property type="term" value="C:cytoplasm"/>
    <property type="evidence" value="ECO:0007669"/>
    <property type="project" value="TreeGrafter"/>
</dbReference>